<accession>A0A382UEI0</accession>
<sequence length="84" mass="9866">VADMAFDINLLYALKRSGFKVREVPTEWTDQIGSKVQMGRTSLVMLLSVIRLRLYYSPLYKWLRPLRPLEAWLYRKLSAPPPLK</sequence>
<proteinExistence type="predicted"/>
<dbReference type="EMBL" id="UINC01143298">
    <property type="protein sequence ID" value="SVD32141.1"/>
    <property type="molecule type" value="Genomic_DNA"/>
</dbReference>
<feature type="non-terminal residue" evidence="1">
    <location>
        <position position="1"/>
    </location>
</feature>
<evidence type="ECO:0000313" key="1">
    <source>
        <dbReference type="EMBL" id="SVD32141.1"/>
    </source>
</evidence>
<evidence type="ECO:0008006" key="2">
    <source>
        <dbReference type="Google" id="ProtNLM"/>
    </source>
</evidence>
<gene>
    <name evidence="1" type="ORF">METZ01_LOCUS384995</name>
</gene>
<dbReference type="AlphaFoldDB" id="A0A382UEI0"/>
<organism evidence="1">
    <name type="scientific">marine metagenome</name>
    <dbReference type="NCBI Taxonomy" id="408172"/>
    <lineage>
        <taxon>unclassified sequences</taxon>
        <taxon>metagenomes</taxon>
        <taxon>ecological metagenomes</taxon>
    </lineage>
</organism>
<protein>
    <recommendedName>
        <fullName evidence="2">Glycosyltransferase 2-like domain-containing protein</fullName>
    </recommendedName>
</protein>
<name>A0A382UEI0_9ZZZZ</name>
<reference evidence="1" key="1">
    <citation type="submission" date="2018-05" db="EMBL/GenBank/DDBJ databases">
        <authorList>
            <person name="Lanie J.A."/>
            <person name="Ng W.-L."/>
            <person name="Kazmierczak K.M."/>
            <person name="Andrzejewski T.M."/>
            <person name="Davidsen T.M."/>
            <person name="Wayne K.J."/>
            <person name="Tettelin H."/>
            <person name="Glass J.I."/>
            <person name="Rusch D."/>
            <person name="Podicherti R."/>
            <person name="Tsui H.-C.T."/>
            <person name="Winkler M.E."/>
        </authorList>
    </citation>
    <scope>NUCLEOTIDE SEQUENCE</scope>
</reference>